<evidence type="ECO:0000256" key="6">
    <source>
        <dbReference type="SAM" id="SignalP"/>
    </source>
</evidence>
<dbReference type="GO" id="GO:0005886">
    <property type="term" value="C:plasma membrane"/>
    <property type="evidence" value="ECO:0007669"/>
    <property type="project" value="TreeGrafter"/>
</dbReference>
<comment type="caution">
    <text evidence="8">The sequence shown here is derived from an EMBL/GenBank/DDBJ whole genome shotgun (WGS) entry which is preliminary data.</text>
</comment>
<dbReference type="SMART" id="SM00369">
    <property type="entry name" value="LRR_TYP"/>
    <property type="match status" value="9"/>
</dbReference>
<evidence type="ECO:0000256" key="1">
    <source>
        <dbReference type="ARBA" id="ARBA00022614"/>
    </source>
</evidence>
<feature type="transmembrane region" description="Helical" evidence="5">
    <location>
        <begin position="774"/>
        <end position="797"/>
    </location>
</feature>
<dbReference type="InterPro" id="IPR032675">
    <property type="entry name" value="LRR_dom_sf"/>
</dbReference>
<keyword evidence="5" id="KW-0472">Membrane</keyword>
<feature type="region of interest" description="Disordered" evidence="4">
    <location>
        <begin position="49"/>
        <end position="71"/>
    </location>
</feature>
<sequence>MLVLLVLTALLTPARWPPPAATAAAAAAPSHGAGAEETQWICPRVGVEWEPDDEEEEGGWRRAGDGGDDADVKQRPVTCSCDLPHTLRCTGGLHTLEVVGTALRALPPRYVSLLDVSLSGVSALGALLPGVALHGLVVSGELKSVEPDAFTSLLQEPGEPRLQALGLPSNLLEAVPAPALAALPGLDRLDLSHNRLRSLPTDAFPGLSNLTFLDLSDNLLTDISAGAFRSLTSLQTLRLTGNRLRVASLSLSLLEGLEGLRALRELDLSSNQLAGPLGPAALPRLPGLRALNLAHNQLSSVRRGALAGLPQLTSLALPHNMVDVLEDHAFRQLGSLASLDLAHNRIVAVGAASLAHLQRLRSLALQHNFLRVLTADLLRPLAALQELHLDDNDISQVADDALEALEAAASRLTRLTLAENPLNCDCALGPFARWLRRNATKVSAADRASAVCAAPPHLENGLVEDVAEGLCQDDPEDAALRPGPGLQLQPRQALQALQQHHRPGPDADTRVRLRAFQFDGVRASLLWAVNVSAAPYVCDTLLVYEEEAAEAGAARELPRDSTPLGCDSSQLDDPHQLLVSLPAAPHLQPARRYRYCLVLLVGGGSHDDLAIVVGCSDVLPLVKTASAAVAAAEADTVAIAPTASASAGASPAAALLPSSPASPRISGLSANVTATGALAVWVQLSPLPPASAACRLSVSVFAGGVLAAQELLNCSLPGTVLRGLGPGPLSPVLQVCAAAASTEAASRMRCTSVTWPQRAAAAPSSASGSITASLMAALTGSALLGGSVAALLLYLWASSRWRRRRGRRGGGLGLGLDHDTGQLYRPAPAPEYEQHARYVKLQATTKL</sequence>
<dbReference type="SMART" id="SM00368">
    <property type="entry name" value="LRR_RI"/>
    <property type="match status" value="5"/>
</dbReference>
<keyword evidence="3" id="KW-0677">Repeat</keyword>
<accession>A0AAE1GXP8</accession>
<name>A0AAE1GXP8_9NEOP</name>
<keyword evidence="9" id="KW-1185">Reference proteome</keyword>
<reference evidence="8" key="2">
    <citation type="journal article" date="2023" name="BMC Genomics">
        <title>Pest status, molecular evolution, and epigenetic factors derived from the genome assembly of Frankliniella fusca, a thysanopteran phytovirus vector.</title>
        <authorList>
            <person name="Catto M.A."/>
            <person name="Labadie P.E."/>
            <person name="Jacobson A.L."/>
            <person name="Kennedy G.G."/>
            <person name="Srinivasan R."/>
            <person name="Hunt B.G."/>
        </authorList>
    </citation>
    <scope>NUCLEOTIDE SEQUENCE</scope>
    <source>
        <strain evidence="8">PL_HMW_Pooled</strain>
    </source>
</reference>
<dbReference type="SUPFAM" id="SSF52058">
    <property type="entry name" value="L domain-like"/>
    <property type="match status" value="1"/>
</dbReference>
<evidence type="ECO:0000313" key="9">
    <source>
        <dbReference type="Proteomes" id="UP001219518"/>
    </source>
</evidence>
<keyword evidence="5" id="KW-0812">Transmembrane</keyword>
<dbReference type="PRINTS" id="PR00019">
    <property type="entry name" value="LEURICHRPT"/>
</dbReference>
<organism evidence="8 9">
    <name type="scientific">Frankliniella fusca</name>
    <dbReference type="NCBI Taxonomy" id="407009"/>
    <lineage>
        <taxon>Eukaryota</taxon>
        <taxon>Metazoa</taxon>
        <taxon>Ecdysozoa</taxon>
        <taxon>Arthropoda</taxon>
        <taxon>Hexapoda</taxon>
        <taxon>Insecta</taxon>
        <taxon>Pterygota</taxon>
        <taxon>Neoptera</taxon>
        <taxon>Paraneoptera</taxon>
        <taxon>Thysanoptera</taxon>
        <taxon>Terebrantia</taxon>
        <taxon>Thripoidea</taxon>
        <taxon>Thripidae</taxon>
        <taxon>Frankliniella</taxon>
    </lineage>
</organism>
<dbReference type="PANTHER" id="PTHR24366">
    <property type="entry name" value="IG(IMMUNOGLOBULIN) AND LRR(LEUCINE RICH REPEAT) DOMAINS"/>
    <property type="match status" value="1"/>
</dbReference>
<dbReference type="EMBL" id="JAHWGI010000219">
    <property type="protein sequence ID" value="KAK3911064.1"/>
    <property type="molecule type" value="Genomic_DNA"/>
</dbReference>
<feature type="chain" id="PRO_5042278502" evidence="6">
    <location>
        <begin position="17"/>
        <end position="847"/>
    </location>
</feature>
<dbReference type="AlphaFoldDB" id="A0AAE1GXP8"/>
<gene>
    <name evidence="8" type="ORF">KUF71_020768</name>
</gene>
<dbReference type="GO" id="GO:0007616">
    <property type="term" value="P:long-term memory"/>
    <property type="evidence" value="ECO:0007669"/>
    <property type="project" value="TreeGrafter"/>
</dbReference>
<dbReference type="FunFam" id="3.80.10.10:FF:001164">
    <property type="entry name" value="GH01279p"/>
    <property type="match status" value="1"/>
</dbReference>
<evidence type="ECO:0000256" key="3">
    <source>
        <dbReference type="ARBA" id="ARBA00022737"/>
    </source>
</evidence>
<feature type="domain" description="LRRCT" evidence="7">
    <location>
        <begin position="420"/>
        <end position="472"/>
    </location>
</feature>
<dbReference type="InterPro" id="IPR001611">
    <property type="entry name" value="Leu-rich_rpt"/>
</dbReference>
<dbReference type="PANTHER" id="PTHR24366:SF158">
    <property type="entry name" value="PLATELET GLYCOPROTEIN IB ALPHA CHAIN-LIKE-RELATED"/>
    <property type="match status" value="1"/>
</dbReference>
<evidence type="ECO:0000256" key="4">
    <source>
        <dbReference type="SAM" id="MobiDB-lite"/>
    </source>
</evidence>
<evidence type="ECO:0000256" key="5">
    <source>
        <dbReference type="SAM" id="Phobius"/>
    </source>
</evidence>
<keyword evidence="2 6" id="KW-0732">Signal</keyword>
<evidence type="ECO:0000259" key="7">
    <source>
        <dbReference type="SMART" id="SM00082"/>
    </source>
</evidence>
<dbReference type="Pfam" id="PF13855">
    <property type="entry name" value="LRR_8"/>
    <property type="match status" value="3"/>
</dbReference>
<keyword evidence="5" id="KW-1133">Transmembrane helix</keyword>
<keyword evidence="1" id="KW-0433">Leucine-rich repeat</keyword>
<dbReference type="SMART" id="SM00082">
    <property type="entry name" value="LRRCT"/>
    <property type="match status" value="1"/>
</dbReference>
<dbReference type="Proteomes" id="UP001219518">
    <property type="component" value="Unassembled WGS sequence"/>
</dbReference>
<evidence type="ECO:0000256" key="2">
    <source>
        <dbReference type="ARBA" id="ARBA00022729"/>
    </source>
</evidence>
<feature type="compositionally biased region" description="Basic and acidic residues" evidence="4">
    <location>
        <begin position="58"/>
        <end position="71"/>
    </location>
</feature>
<feature type="signal peptide" evidence="6">
    <location>
        <begin position="1"/>
        <end position="16"/>
    </location>
</feature>
<reference evidence="8" key="1">
    <citation type="submission" date="2021-07" db="EMBL/GenBank/DDBJ databases">
        <authorList>
            <person name="Catto M.A."/>
            <person name="Jacobson A."/>
            <person name="Kennedy G."/>
            <person name="Labadie P."/>
            <person name="Hunt B.G."/>
            <person name="Srinivasan R."/>
        </authorList>
    </citation>
    <scope>NUCLEOTIDE SEQUENCE</scope>
    <source>
        <strain evidence="8">PL_HMW_Pooled</strain>
        <tissue evidence="8">Head</tissue>
    </source>
</reference>
<dbReference type="InterPro" id="IPR003591">
    <property type="entry name" value="Leu-rich_rpt_typical-subtyp"/>
</dbReference>
<evidence type="ECO:0000313" key="8">
    <source>
        <dbReference type="EMBL" id="KAK3911064.1"/>
    </source>
</evidence>
<dbReference type="InterPro" id="IPR000483">
    <property type="entry name" value="Cys-rich_flank_reg_C"/>
</dbReference>
<dbReference type="PROSITE" id="PS51450">
    <property type="entry name" value="LRR"/>
    <property type="match status" value="2"/>
</dbReference>
<dbReference type="Gene3D" id="3.80.10.10">
    <property type="entry name" value="Ribonuclease Inhibitor"/>
    <property type="match status" value="2"/>
</dbReference>
<proteinExistence type="predicted"/>
<protein>
    <submittedName>
        <fullName evidence="8">Leucine-rich repeat-containing protein 15</fullName>
    </submittedName>
</protein>